<accession>A0A914H6U4</accession>
<evidence type="ECO:0000313" key="2">
    <source>
        <dbReference type="Proteomes" id="UP000887572"/>
    </source>
</evidence>
<keyword evidence="2" id="KW-1185">Reference proteome</keyword>
<proteinExistence type="predicted"/>
<feature type="chain" id="PRO_5037203174" evidence="1">
    <location>
        <begin position="17"/>
        <end position="237"/>
    </location>
</feature>
<dbReference type="AlphaFoldDB" id="A0A914H6U4"/>
<organism evidence="2 3">
    <name type="scientific">Globodera rostochiensis</name>
    <name type="common">Golden nematode worm</name>
    <name type="synonym">Heterodera rostochiensis</name>
    <dbReference type="NCBI Taxonomy" id="31243"/>
    <lineage>
        <taxon>Eukaryota</taxon>
        <taxon>Metazoa</taxon>
        <taxon>Ecdysozoa</taxon>
        <taxon>Nematoda</taxon>
        <taxon>Chromadorea</taxon>
        <taxon>Rhabditida</taxon>
        <taxon>Tylenchina</taxon>
        <taxon>Tylenchomorpha</taxon>
        <taxon>Tylenchoidea</taxon>
        <taxon>Heteroderidae</taxon>
        <taxon>Heteroderinae</taxon>
        <taxon>Globodera</taxon>
    </lineage>
</organism>
<dbReference type="Proteomes" id="UP000887572">
    <property type="component" value="Unplaced"/>
</dbReference>
<sequence>MPFSLLLLFFITIVRAHKLTSTSLEREFSEKNLQKINHFQQLIREWTDKLNGNQIKQMDSLIKSMLVTECQISEKYSKNEIVLGAEHGCQSLPKGEILSDGTELVEKVTMAFQTDGQNLIESLKRKEFEAKNAVDGGTLAEILPLTKVGNILRMLEAKMSAGPAKEAVQNVLAHNSVVMPSAMVQLVMNLWLLVFNREKGNADYMLQRQQIQQSRLQSFKCCSSSVPGTQNLKICWV</sequence>
<protein>
    <submittedName>
        <fullName evidence="3">Uncharacterized protein</fullName>
    </submittedName>
</protein>
<reference evidence="3" key="1">
    <citation type="submission" date="2022-11" db="UniProtKB">
        <authorList>
            <consortium name="WormBaseParasite"/>
        </authorList>
    </citation>
    <scope>IDENTIFICATION</scope>
</reference>
<name>A0A914H6U4_GLORO</name>
<keyword evidence="1" id="KW-0732">Signal</keyword>
<evidence type="ECO:0000256" key="1">
    <source>
        <dbReference type="SAM" id="SignalP"/>
    </source>
</evidence>
<dbReference type="WBParaSite" id="Gr19_v10_g13764.t1">
    <property type="protein sequence ID" value="Gr19_v10_g13764.t1"/>
    <property type="gene ID" value="Gr19_v10_g13764"/>
</dbReference>
<evidence type="ECO:0000313" key="3">
    <source>
        <dbReference type="WBParaSite" id="Gr19_v10_g13764.t1"/>
    </source>
</evidence>
<feature type="signal peptide" evidence="1">
    <location>
        <begin position="1"/>
        <end position="16"/>
    </location>
</feature>